<dbReference type="RefSeq" id="WP_256135940.1">
    <property type="nucleotide sequence ID" value="NZ_JANGAB010000003.1"/>
</dbReference>
<evidence type="ECO:0000313" key="4">
    <source>
        <dbReference type="EMBL" id="MCQ4949305.1"/>
    </source>
</evidence>
<comment type="caution">
    <text evidence="4">The sequence shown here is derived from an EMBL/GenBank/DDBJ whole genome shotgun (WGS) entry which is preliminary data.</text>
</comment>
<feature type="compositionally biased region" description="Basic and acidic residues" evidence="2">
    <location>
        <begin position="72"/>
        <end position="126"/>
    </location>
</feature>
<feature type="signal peptide" evidence="3">
    <location>
        <begin position="1"/>
        <end position="22"/>
    </location>
</feature>
<evidence type="ECO:0000313" key="5">
    <source>
        <dbReference type="Proteomes" id="UP001205063"/>
    </source>
</evidence>
<sequence>MFKKIVSAAVACAILLAFSSCGVDKSAEGSSGGQEGIALAVNRIDTKEYMAALSADLEEAMAAEAQAAEEAEAQRAEEEAAKQREEAAAKAKKAAEEAQKDTSKYKNDSAHSYEDPGKQDNQKQESEIEDSVVVPPTPAPTPTPEPAPDNGGEGSGSGGSSAPAPEPAPTPVLNGWQVIGGKTYLYINGNPLTGWQTLEGIKYKFDNSGVLKSRWGVDVSKYQGNVNWSAVKAAGCSFVMIRVGYRGYGTGAIVEDPYFRQNIAGAKAAGLKVGAYFYTTAINAEEAAEEAGVAAGIIRSTGYSLDYPLAIDIECSQGRVEGMTKAQNTEVVNAFCAAAKSLGYQTMVYANKSWLYNKLDTSQFGSYKIWLAHYTNQTDYSGRYNIWQYTSGGSVPGIPGKVDMNVELL</sequence>
<dbReference type="InterPro" id="IPR017853">
    <property type="entry name" value="GH"/>
</dbReference>
<accession>A0AAW5KBD0</accession>
<proteinExistence type="inferred from homology"/>
<dbReference type="GO" id="GO:0016052">
    <property type="term" value="P:carbohydrate catabolic process"/>
    <property type="evidence" value="ECO:0007669"/>
    <property type="project" value="TreeGrafter"/>
</dbReference>
<feature type="chain" id="PRO_5043756093" evidence="3">
    <location>
        <begin position="23"/>
        <end position="409"/>
    </location>
</feature>
<protein>
    <submittedName>
        <fullName evidence="4">Glycoside hydrolase family 25 protein</fullName>
    </submittedName>
</protein>
<dbReference type="PROSITE" id="PS51904">
    <property type="entry name" value="GLYCOSYL_HYDROL_F25_2"/>
    <property type="match status" value="1"/>
</dbReference>
<dbReference type="EMBL" id="JANGAB010000003">
    <property type="protein sequence ID" value="MCQ4949305.1"/>
    <property type="molecule type" value="Genomic_DNA"/>
</dbReference>
<evidence type="ECO:0000256" key="1">
    <source>
        <dbReference type="ARBA" id="ARBA00010646"/>
    </source>
</evidence>
<keyword evidence="3" id="KW-0732">Signal</keyword>
<dbReference type="GO" id="GO:0016998">
    <property type="term" value="P:cell wall macromolecule catabolic process"/>
    <property type="evidence" value="ECO:0007669"/>
    <property type="project" value="InterPro"/>
</dbReference>
<evidence type="ECO:0000256" key="2">
    <source>
        <dbReference type="SAM" id="MobiDB-lite"/>
    </source>
</evidence>
<dbReference type="CDD" id="cd06414">
    <property type="entry name" value="GH25_LytC-like"/>
    <property type="match status" value="1"/>
</dbReference>
<evidence type="ECO:0000256" key="3">
    <source>
        <dbReference type="SAM" id="SignalP"/>
    </source>
</evidence>
<dbReference type="GO" id="GO:0003796">
    <property type="term" value="F:lysozyme activity"/>
    <property type="evidence" value="ECO:0007669"/>
    <property type="project" value="InterPro"/>
</dbReference>
<name>A0AAW5KBD0_9FIRM</name>
<dbReference type="SUPFAM" id="SSF51445">
    <property type="entry name" value="(Trans)glycosidases"/>
    <property type="match status" value="1"/>
</dbReference>
<dbReference type="Gene3D" id="3.20.20.80">
    <property type="entry name" value="Glycosidases"/>
    <property type="match status" value="1"/>
</dbReference>
<feature type="region of interest" description="Disordered" evidence="2">
    <location>
        <begin position="63"/>
        <end position="173"/>
    </location>
</feature>
<dbReference type="Proteomes" id="UP001205063">
    <property type="component" value="Unassembled WGS sequence"/>
</dbReference>
<keyword evidence="4" id="KW-0378">Hydrolase</keyword>
<dbReference type="InterPro" id="IPR002053">
    <property type="entry name" value="Glyco_hydro_25"/>
</dbReference>
<dbReference type="Gene3D" id="2.10.270.10">
    <property type="entry name" value="Cholin Binding"/>
    <property type="match status" value="1"/>
</dbReference>
<gene>
    <name evidence="4" type="ORF">NE646_06445</name>
</gene>
<dbReference type="SUPFAM" id="SSF69360">
    <property type="entry name" value="Cell wall binding repeat"/>
    <property type="match status" value="1"/>
</dbReference>
<dbReference type="PANTHER" id="PTHR34135:SF2">
    <property type="entry name" value="LYSOZYME"/>
    <property type="match status" value="1"/>
</dbReference>
<dbReference type="GO" id="GO:0009253">
    <property type="term" value="P:peptidoglycan catabolic process"/>
    <property type="evidence" value="ECO:0007669"/>
    <property type="project" value="InterPro"/>
</dbReference>
<dbReference type="PROSITE" id="PS51257">
    <property type="entry name" value="PROKAR_LIPOPROTEIN"/>
    <property type="match status" value="1"/>
</dbReference>
<comment type="similarity">
    <text evidence="1">Belongs to the glycosyl hydrolase 25 family.</text>
</comment>
<organism evidence="4 5">
    <name type="scientific">Bittarella massiliensis</name>
    <name type="common">ex Durand et al. 2017</name>
    <dbReference type="NCBI Taxonomy" id="1720313"/>
    <lineage>
        <taxon>Bacteria</taxon>
        <taxon>Bacillati</taxon>
        <taxon>Bacillota</taxon>
        <taxon>Clostridia</taxon>
        <taxon>Eubacteriales</taxon>
        <taxon>Oscillospiraceae</taxon>
        <taxon>Bittarella (ex Durand et al. 2017)</taxon>
    </lineage>
</organism>
<reference evidence="4" key="1">
    <citation type="submission" date="2022-06" db="EMBL/GenBank/DDBJ databases">
        <title>Isolation of gut microbiota from human fecal samples.</title>
        <authorList>
            <person name="Pamer E.G."/>
            <person name="Barat B."/>
            <person name="Waligurski E."/>
            <person name="Medina S."/>
            <person name="Paddock L."/>
            <person name="Mostad J."/>
        </authorList>
    </citation>
    <scope>NUCLEOTIDE SEQUENCE</scope>
    <source>
        <strain evidence="4">DFI.7.96</strain>
    </source>
</reference>
<dbReference type="PANTHER" id="PTHR34135">
    <property type="entry name" value="LYSOZYME"/>
    <property type="match status" value="1"/>
</dbReference>
<feature type="compositionally biased region" description="Pro residues" evidence="2">
    <location>
        <begin position="135"/>
        <end position="147"/>
    </location>
</feature>
<dbReference type="AlphaFoldDB" id="A0AAW5KBD0"/>
<dbReference type="Pfam" id="PF01183">
    <property type="entry name" value="Glyco_hydro_25"/>
    <property type="match status" value="1"/>
</dbReference>